<dbReference type="SUPFAM" id="SSF46600">
    <property type="entry name" value="C-terminal UvrC-binding domain of UvrB"/>
    <property type="match status" value="1"/>
</dbReference>
<evidence type="ECO:0000313" key="5">
    <source>
        <dbReference type="Proteomes" id="UP000178059"/>
    </source>
</evidence>
<organism evidence="4 5">
    <name type="scientific">Candidatus Nomurabacteria bacterium RIFCSPHIGHO2_01_FULL_42_16</name>
    <dbReference type="NCBI Taxonomy" id="1801743"/>
    <lineage>
        <taxon>Bacteria</taxon>
        <taxon>Candidatus Nomuraibacteriota</taxon>
    </lineage>
</organism>
<dbReference type="Proteomes" id="UP000178059">
    <property type="component" value="Unassembled WGS sequence"/>
</dbReference>
<evidence type="ECO:0000313" key="4">
    <source>
        <dbReference type="EMBL" id="OGI69296.1"/>
    </source>
</evidence>
<evidence type="ECO:0000259" key="1">
    <source>
        <dbReference type="PROSITE" id="PS50151"/>
    </source>
</evidence>
<sequence>MNRQDIKFNRLPDGPGVYMFKKGRQILYVGKATSLKDRVKSYFGDDLIATRGPMLVDMVTKAKKVDFIETDSVLEALILEANLIKKYQPIYNTKEKSDKSFNYVGITSEPYPKVIIVRGKDFKGHSNILKNVRMFKTYGPYTSGSALKEALKIIRRIFPFLDEKSKVKGSYEFYRQIGLAPEITPPSPSPVRGVRSEYLELRKAGARRREAGPKDFSSLKNTFGLGRGLYLRNIKNIKLFFEGKKARILKNLEREMKEFAKHHEFEKANEIKKQLFALKHINDIALIKNESELAASSQALGASFRIEAYDIAHTSGKDMVGAMTVVEDGEAAKSQYRKFRIRGYEKSNDTGALREVLERRFSHPEWKFPNLIVVDGGKAQINVAKRVLDESGLGEIIEVVSVVKDERHRPKNILGNRNIIQKYEKEILLANHEAHRFAVKYHRSIMKI</sequence>
<protein>
    <recommendedName>
        <fullName evidence="6">Excinuclease ABC subunit C</fullName>
    </recommendedName>
</protein>
<dbReference type="InterPro" id="IPR000305">
    <property type="entry name" value="GIY-YIG_endonuc"/>
</dbReference>
<dbReference type="InterPro" id="IPR047296">
    <property type="entry name" value="GIY-YIG_UvrC_Cho"/>
</dbReference>
<dbReference type="InterPro" id="IPR036876">
    <property type="entry name" value="UVR_dom_sf"/>
</dbReference>
<feature type="domain" description="GIY-YIG" evidence="2">
    <location>
        <begin position="13"/>
        <end position="93"/>
    </location>
</feature>
<dbReference type="GO" id="GO:0009380">
    <property type="term" value="C:excinuclease repair complex"/>
    <property type="evidence" value="ECO:0007669"/>
    <property type="project" value="TreeGrafter"/>
</dbReference>
<dbReference type="GO" id="GO:0006289">
    <property type="term" value="P:nucleotide-excision repair"/>
    <property type="evidence" value="ECO:0007669"/>
    <property type="project" value="InterPro"/>
</dbReference>
<dbReference type="SUPFAM" id="SSF82771">
    <property type="entry name" value="GIY-YIG endonuclease"/>
    <property type="match status" value="1"/>
</dbReference>
<dbReference type="EMBL" id="MFTT01000028">
    <property type="protein sequence ID" value="OGI69296.1"/>
    <property type="molecule type" value="Genomic_DNA"/>
</dbReference>
<reference evidence="4 5" key="1">
    <citation type="journal article" date="2016" name="Nat. Commun.">
        <title>Thousands of microbial genomes shed light on interconnected biogeochemical processes in an aquifer system.</title>
        <authorList>
            <person name="Anantharaman K."/>
            <person name="Brown C.T."/>
            <person name="Hug L.A."/>
            <person name="Sharon I."/>
            <person name="Castelle C.J."/>
            <person name="Probst A.J."/>
            <person name="Thomas B.C."/>
            <person name="Singh A."/>
            <person name="Wilkins M.J."/>
            <person name="Karaoz U."/>
            <person name="Brodie E.L."/>
            <person name="Williams K.H."/>
            <person name="Hubbard S.S."/>
            <person name="Banfield J.F."/>
        </authorList>
    </citation>
    <scope>NUCLEOTIDE SEQUENCE [LARGE SCALE GENOMIC DNA]</scope>
</reference>
<dbReference type="Pfam" id="PF08459">
    <property type="entry name" value="UvrC_RNaseH_dom"/>
    <property type="match status" value="1"/>
</dbReference>
<accession>A0A1F6VIA6</accession>
<proteinExistence type="predicted"/>
<dbReference type="SMART" id="SM00465">
    <property type="entry name" value="GIYc"/>
    <property type="match status" value="1"/>
</dbReference>
<dbReference type="PROSITE" id="PS50165">
    <property type="entry name" value="UVRC"/>
    <property type="match status" value="1"/>
</dbReference>
<name>A0A1F6VIA6_9BACT</name>
<feature type="domain" description="UvrC family homology region profile" evidence="3">
    <location>
        <begin position="242"/>
        <end position="388"/>
    </location>
</feature>
<dbReference type="STRING" id="1801743.A2824_00860"/>
<gene>
    <name evidence="4" type="ORF">A2824_00860</name>
</gene>
<dbReference type="AlphaFoldDB" id="A0A1F6VIA6"/>
<comment type="caution">
    <text evidence="4">The sequence shown here is derived from an EMBL/GenBank/DDBJ whole genome shotgun (WGS) entry which is preliminary data.</text>
</comment>
<dbReference type="Gene3D" id="3.30.420.340">
    <property type="entry name" value="UvrC, RNAse H endonuclease domain"/>
    <property type="match status" value="1"/>
</dbReference>
<dbReference type="InterPro" id="IPR035901">
    <property type="entry name" value="GIY-YIG_endonuc_sf"/>
</dbReference>
<feature type="domain" description="UVR" evidence="1">
    <location>
        <begin position="246"/>
        <end position="281"/>
    </location>
</feature>
<dbReference type="InterPro" id="IPR038476">
    <property type="entry name" value="UvrC_RNase_H_dom_sf"/>
</dbReference>
<dbReference type="CDD" id="cd10434">
    <property type="entry name" value="GIY-YIG_UvrC_Cho"/>
    <property type="match status" value="1"/>
</dbReference>
<evidence type="ECO:0000259" key="2">
    <source>
        <dbReference type="PROSITE" id="PS50164"/>
    </source>
</evidence>
<dbReference type="InterPro" id="IPR050066">
    <property type="entry name" value="UvrABC_protein_C"/>
</dbReference>
<dbReference type="PROSITE" id="PS50151">
    <property type="entry name" value="UVR"/>
    <property type="match status" value="1"/>
</dbReference>
<dbReference type="Gene3D" id="3.40.1440.10">
    <property type="entry name" value="GIY-YIG endonuclease"/>
    <property type="match status" value="1"/>
</dbReference>
<dbReference type="PANTHER" id="PTHR30562">
    <property type="entry name" value="UVRC/OXIDOREDUCTASE"/>
    <property type="match status" value="1"/>
</dbReference>
<dbReference type="Pfam" id="PF02151">
    <property type="entry name" value="UVR"/>
    <property type="match status" value="1"/>
</dbReference>
<dbReference type="PANTHER" id="PTHR30562:SF1">
    <property type="entry name" value="UVRABC SYSTEM PROTEIN C"/>
    <property type="match status" value="1"/>
</dbReference>
<evidence type="ECO:0008006" key="6">
    <source>
        <dbReference type="Google" id="ProtNLM"/>
    </source>
</evidence>
<dbReference type="GO" id="GO:0009381">
    <property type="term" value="F:excinuclease ABC activity"/>
    <property type="evidence" value="ECO:0007669"/>
    <property type="project" value="InterPro"/>
</dbReference>
<dbReference type="PROSITE" id="PS50164">
    <property type="entry name" value="GIY_YIG"/>
    <property type="match status" value="1"/>
</dbReference>
<dbReference type="InterPro" id="IPR001162">
    <property type="entry name" value="UvrC_RNase_H_dom"/>
</dbReference>
<evidence type="ECO:0000259" key="3">
    <source>
        <dbReference type="PROSITE" id="PS50165"/>
    </source>
</evidence>
<dbReference type="InterPro" id="IPR001943">
    <property type="entry name" value="UVR_dom"/>
</dbReference>